<dbReference type="AlphaFoldDB" id="A0A8K0D9C1"/>
<feature type="domain" description="PiggyBac transposable element-derived protein" evidence="1">
    <location>
        <begin position="22"/>
        <end position="147"/>
    </location>
</feature>
<evidence type="ECO:0000313" key="3">
    <source>
        <dbReference type="Proteomes" id="UP000801492"/>
    </source>
</evidence>
<dbReference type="PANTHER" id="PTHR47272:SF1">
    <property type="entry name" value="PIGGYBAC TRANSPOSABLE ELEMENT-DERIVED PROTEIN 3-LIKE"/>
    <property type="match status" value="1"/>
</dbReference>
<gene>
    <name evidence="2" type="ORF">ILUMI_04615</name>
</gene>
<comment type="caution">
    <text evidence="2">The sequence shown here is derived from an EMBL/GenBank/DDBJ whole genome shotgun (WGS) entry which is preliminary data.</text>
</comment>
<dbReference type="Pfam" id="PF13843">
    <property type="entry name" value="DDE_Tnp_1_7"/>
    <property type="match status" value="1"/>
</dbReference>
<dbReference type="PANTHER" id="PTHR47272">
    <property type="entry name" value="DDE_TNP_1_7 DOMAIN-CONTAINING PROTEIN"/>
    <property type="match status" value="1"/>
</dbReference>
<dbReference type="OrthoDB" id="6764648at2759"/>
<evidence type="ECO:0000259" key="1">
    <source>
        <dbReference type="Pfam" id="PF13843"/>
    </source>
</evidence>
<protein>
    <recommendedName>
        <fullName evidence="1">PiggyBac transposable element-derived protein domain-containing protein</fullName>
    </recommendedName>
</protein>
<organism evidence="2 3">
    <name type="scientific">Ignelater luminosus</name>
    <name type="common">Cucubano</name>
    <name type="synonym">Pyrophorus luminosus</name>
    <dbReference type="NCBI Taxonomy" id="2038154"/>
    <lineage>
        <taxon>Eukaryota</taxon>
        <taxon>Metazoa</taxon>
        <taxon>Ecdysozoa</taxon>
        <taxon>Arthropoda</taxon>
        <taxon>Hexapoda</taxon>
        <taxon>Insecta</taxon>
        <taxon>Pterygota</taxon>
        <taxon>Neoptera</taxon>
        <taxon>Endopterygota</taxon>
        <taxon>Coleoptera</taxon>
        <taxon>Polyphaga</taxon>
        <taxon>Elateriformia</taxon>
        <taxon>Elateroidea</taxon>
        <taxon>Elateridae</taxon>
        <taxon>Agrypninae</taxon>
        <taxon>Pyrophorini</taxon>
        <taxon>Ignelater</taxon>
    </lineage>
</organism>
<name>A0A8K0D9C1_IGNLU</name>
<sequence length="240" mass="27423">MYGPDTLPPFLGSETTNIQGNSPLEYILSLFPKNIVENIVYQTSIYAIQNKLNFGLTKVELSKFVDINLIMSYIKYTGLCLYWSSEEGLQMDLIANSTYSLDKNDTDKLRKIRSFLDRLKENFLAAAELEEYQSIGEQIVPLKSRLAEVTGYINRFEVYQGTSRDRAVISNFGACADVVLRLSSDLVLENHKLFFDNLFCSIPLRKELKLRDICSTETLGLNRLQNAKSSLKLDKDMKRD</sequence>
<dbReference type="EMBL" id="VTPC01001550">
    <property type="protein sequence ID" value="KAF2901569.1"/>
    <property type="molecule type" value="Genomic_DNA"/>
</dbReference>
<evidence type="ECO:0000313" key="2">
    <source>
        <dbReference type="EMBL" id="KAF2901569.1"/>
    </source>
</evidence>
<dbReference type="InterPro" id="IPR029526">
    <property type="entry name" value="PGBD"/>
</dbReference>
<dbReference type="Proteomes" id="UP000801492">
    <property type="component" value="Unassembled WGS sequence"/>
</dbReference>
<reference evidence="2" key="1">
    <citation type="submission" date="2019-08" db="EMBL/GenBank/DDBJ databases">
        <title>The genome of the North American firefly Photinus pyralis.</title>
        <authorList>
            <consortium name="Photinus pyralis genome working group"/>
            <person name="Fallon T.R."/>
            <person name="Sander Lower S.E."/>
            <person name="Weng J.-K."/>
        </authorList>
    </citation>
    <scope>NUCLEOTIDE SEQUENCE</scope>
    <source>
        <strain evidence="2">TRF0915ILg1</strain>
        <tissue evidence="2">Whole body</tissue>
    </source>
</reference>
<proteinExistence type="predicted"/>
<keyword evidence="3" id="KW-1185">Reference proteome</keyword>
<accession>A0A8K0D9C1</accession>